<evidence type="ECO:0000313" key="1">
    <source>
        <dbReference type="EMBL" id="NOH73453.1"/>
    </source>
</evidence>
<dbReference type="EMBL" id="VTXC01000115">
    <property type="protein sequence ID" value="NOH73453.1"/>
    <property type="molecule type" value="Genomic_DNA"/>
</dbReference>
<proteinExistence type="predicted"/>
<protein>
    <submittedName>
        <fullName evidence="1">Uncharacterized protein</fullName>
    </submittedName>
</protein>
<accession>A0A7Y4A2Q5</accession>
<reference evidence="1 2" key="1">
    <citation type="submission" date="2019-09" db="EMBL/GenBank/DDBJ databases">
        <title>Draft genome sequencing and comparative genomics of hatchery-associated Vibrios.</title>
        <authorList>
            <person name="Kehlet-Delgado H."/>
            <person name="Mueller R.S."/>
        </authorList>
    </citation>
    <scope>NUCLEOTIDE SEQUENCE [LARGE SCALE GENOMIC DNA]</scope>
    <source>
        <strain evidence="1 2">99-46-Y</strain>
    </source>
</reference>
<dbReference type="AlphaFoldDB" id="A0A7Y4A2Q5"/>
<dbReference type="RefSeq" id="WP_171362393.1">
    <property type="nucleotide sequence ID" value="NZ_VTXC01000115.1"/>
</dbReference>
<sequence>MREQNNCFLDAIRYVCSPERESLGAFPPTTFKQNDKQSWEEFLSELEIALPEFERLCEGKSTLTIQKDKKEGTIFIRAETNLL</sequence>
<organism evidence="1 2">
    <name type="scientific">Vibrio pectenicida</name>
    <dbReference type="NCBI Taxonomy" id="62763"/>
    <lineage>
        <taxon>Bacteria</taxon>
        <taxon>Pseudomonadati</taxon>
        <taxon>Pseudomonadota</taxon>
        <taxon>Gammaproteobacteria</taxon>
        <taxon>Vibrionales</taxon>
        <taxon>Vibrionaceae</taxon>
        <taxon>Vibrio</taxon>
    </lineage>
</organism>
<name>A0A7Y4A2Q5_9VIBR</name>
<gene>
    <name evidence="1" type="ORF">F0225_19285</name>
</gene>
<evidence type="ECO:0000313" key="2">
    <source>
        <dbReference type="Proteomes" id="UP000565719"/>
    </source>
</evidence>
<dbReference type="Proteomes" id="UP000565719">
    <property type="component" value="Unassembled WGS sequence"/>
</dbReference>
<comment type="caution">
    <text evidence="1">The sequence shown here is derived from an EMBL/GenBank/DDBJ whole genome shotgun (WGS) entry which is preliminary data.</text>
</comment>